<feature type="transmembrane region" description="Helical" evidence="8">
    <location>
        <begin position="6"/>
        <end position="24"/>
    </location>
</feature>
<keyword evidence="6 8" id="KW-0472">Membrane</keyword>
<evidence type="ECO:0000313" key="10">
    <source>
        <dbReference type="Proteomes" id="UP000030001"/>
    </source>
</evidence>
<feature type="transmembrane region" description="Helical" evidence="8">
    <location>
        <begin position="161"/>
        <end position="182"/>
    </location>
</feature>
<evidence type="ECO:0000256" key="7">
    <source>
        <dbReference type="RuleBase" id="RU000477"/>
    </source>
</evidence>
<evidence type="ECO:0000313" key="9">
    <source>
        <dbReference type="EMBL" id="KGL66104.1"/>
    </source>
</evidence>
<dbReference type="GO" id="GO:0005886">
    <property type="term" value="C:plasma membrane"/>
    <property type="evidence" value="ECO:0007669"/>
    <property type="project" value="TreeGrafter"/>
</dbReference>
<comment type="subcellular location">
    <subcellularLocation>
        <location evidence="1">Membrane</location>
        <topology evidence="1">Multi-pass membrane protein</topology>
    </subcellularLocation>
</comment>
<dbReference type="InterPro" id="IPR022357">
    <property type="entry name" value="MIP_CS"/>
</dbReference>
<dbReference type="NCBIfam" id="TIGR00861">
    <property type="entry name" value="MIP"/>
    <property type="match status" value="1"/>
</dbReference>
<dbReference type="InterPro" id="IPR050363">
    <property type="entry name" value="MIP/Aquaporin"/>
</dbReference>
<dbReference type="EMBL" id="JROC01000038">
    <property type="protein sequence ID" value="KGL66104.1"/>
    <property type="molecule type" value="Genomic_DNA"/>
</dbReference>
<keyword evidence="3 7" id="KW-0813">Transport</keyword>
<comment type="caution">
    <text evidence="9">The sequence shown here is derived from an EMBL/GenBank/DDBJ whole genome shotgun (WGS) entry which is preliminary data.</text>
</comment>
<dbReference type="PROSITE" id="PS00221">
    <property type="entry name" value="MIP"/>
    <property type="match status" value="1"/>
</dbReference>
<dbReference type="PANTHER" id="PTHR43829:SF9">
    <property type="entry name" value="AQUAPORIN-9"/>
    <property type="match status" value="1"/>
</dbReference>
<evidence type="ECO:0000256" key="8">
    <source>
        <dbReference type="SAM" id="Phobius"/>
    </source>
</evidence>
<accession>A0A099Y7A3</accession>
<dbReference type="InterPro" id="IPR023271">
    <property type="entry name" value="Aquaporin-like"/>
</dbReference>
<gene>
    <name evidence="9" type="ORF">LX03_10780</name>
</gene>
<reference evidence="9 10" key="1">
    <citation type="submission" date="2014-09" db="EMBL/GenBank/DDBJ databases">
        <title>Lactobacillus mucosae CRL573 Genome Sequencing.</title>
        <authorList>
            <person name="Bleckwedel J."/>
            <person name="Teran L.C."/>
            <person name="Bonacina J."/>
            <person name="Saavedra L."/>
            <person name="Mozzi F.B."/>
            <person name="Raya R.R."/>
        </authorList>
    </citation>
    <scope>NUCLEOTIDE SEQUENCE [LARGE SCALE GENOMIC DNA]</scope>
    <source>
        <strain evidence="9 10">CRL573</strain>
    </source>
</reference>
<dbReference type="PANTHER" id="PTHR43829">
    <property type="entry name" value="AQUAPORIN OR AQUAGLYCEROPORIN RELATED"/>
    <property type="match status" value="1"/>
</dbReference>
<sequence>MLGEFLGTLTLIVLGCGVGAGLNLNKTMAHGQSDWFYVTFAWGIAVTMGVYVAASFGAQGHLNPAVTIAFAAAGTFPWSQVAPYLVGQFLGAFLGAVLVMIQFWPHFKATKDPKHNNIGIFSTVPGIRSNLFNFLSELIATFVFMLVLYNLGDFTTGLKPVVVGLVIFVIGAGLGTTTGFALNPARDWGPRLAYTIIPVPNKSRAMWDYAWVPMLGPLAGALLATLLQMTVK</sequence>
<feature type="transmembrane region" description="Helical" evidence="8">
    <location>
        <begin position="209"/>
        <end position="227"/>
    </location>
</feature>
<dbReference type="AlphaFoldDB" id="A0A099Y7A3"/>
<dbReference type="SUPFAM" id="SSF81338">
    <property type="entry name" value="Aquaporin-like"/>
    <property type="match status" value="1"/>
</dbReference>
<keyword evidence="4 7" id="KW-0812">Transmembrane</keyword>
<evidence type="ECO:0000256" key="1">
    <source>
        <dbReference type="ARBA" id="ARBA00004141"/>
    </source>
</evidence>
<protein>
    <submittedName>
        <fullName evidence="9">Glycerol transporter</fullName>
    </submittedName>
</protein>
<feature type="transmembrane region" description="Helical" evidence="8">
    <location>
        <begin position="85"/>
        <end position="104"/>
    </location>
</feature>
<evidence type="ECO:0000256" key="2">
    <source>
        <dbReference type="ARBA" id="ARBA00006175"/>
    </source>
</evidence>
<keyword evidence="5 8" id="KW-1133">Transmembrane helix</keyword>
<dbReference type="PRINTS" id="PR00783">
    <property type="entry name" value="MINTRINSICP"/>
</dbReference>
<evidence type="ECO:0000256" key="4">
    <source>
        <dbReference type="ARBA" id="ARBA00022692"/>
    </source>
</evidence>
<name>A0A099Y7A3_LIMMU</name>
<dbReference type="Pfam" id="PF00230">
    <property type="entry name" value="MIP"/>
    <property type="match status" value="1"/>
</dbReference>
<feature type="transmembrane region" description="Helical" evidence="8">
    <location>
        <begin position="36"/>
        <end position="54"/>
    </location>
</feature>
<feature type="transmembrane region" description="Helical" evidence="8">
    <location>
        <begin position="131"/>
        <end position="149"/>
    </location>
</feature>
<evidence type="ECO:0000256" key="3">
    <source>
        <dbReference type="ARBA" id="ARBA00022448"/>
    </source>
</evidence>
<evidence type="ECO:0000256" key="6">
    <source>
        <dbReference type="ARBA" id="ARBA00023136"/>
    </source>
</evidence>
<dbReference type="Proteomes" id="UP000030001">
    <property type="component" value="Unassembled WGS sequence"/>
</dbReference>
<dbReference type="Gene3D" id="1.20.1080.10">
    <property type="entry name" value="Glycerol uptake facilitator protein"/>
    <property type="match status" value="1"/>
</dbReference>
<dbReference type="GO" id="GO:0015254">
    <property type="term" value="F:glycerol channel activity"/>
    <property type="evidence" value="ECO:0007669"/>
    <property type="project" value="TreeGrafter"/>
</dbReference>
<dbReference type="InterPro" id="IPR000425">
    <property type="entry name" value="MIP"/>
</dbReference>
<comment type="similarity">
    <text evidence="2 7">Belongs to the MIP/aquaporin (TC 1.A.8) family.</text>
</comment>
<dbReference type="RefSeq" id="WP_034541249.1">
    <property type="nucleotide sequence ID" value="NZ_JAQEWI010000007.1"/>
</dbReference>
<evidence type="ECO:0000256" key="5">
    <source>
        <dbReference type="ARBA" id="ARBA00022989"/>
    </source>
</evidence>
<proteinExistence type="inferred from homology"/>
<organism evidence="9 10">
    <name type="scientific">Limosilactobacillus mucosae</name>
    <name type="common">Lactobacillus mucosae</name>
    <dbReference type="NCBI Taxonomy" id="97478"/>
    <lineage>
        <taxon>Bacteria</taxon>
        <taxon>Bacillati</taxon>
        <taxon>Bacillota</taxon>
        <taxon>Bacilli</taxon>
        <taxon>Lactobacillales</taxon>
        <taxon>Lactobacillaceae</taxon>
        <taxon>Limosilactobacillus</taxon>
    </lineage>
</organism>